<organism evidence="2 3">
    <name type="scientific">Petrolisthes manimaculis</name>
    <dbReference type="NCBI Taxonomy" id="1843537"/>
    <lineage>
        <taxon>Eukaryota</taxon>
        <taxon>Metazoa</taxon>
        <taxon>Ecdysozoa</taxon>
        <taxon>Arthropoda</taxon>
        <taxon>Crustacea</taxon>
        <taxon>Multicrustacea</taxon>
        <taxon>Malacostraca</taxon>
        <taxon>Eumalacostraca</taxon>
        <taxon>Eucarida</taxon>
        <taxon>Decapoda</taxon>
        <taxon>Pleocyemata</taxon>
        <taxon>Anomura</taxon>
        <taxon>Galatheoidea</taxon>
        <taxon>Porcellanidae</taxon>
        <taxon>Petrolisthes</taxon>
    </lineage>
</organism>
<feature type="region of interest" description="Disordered" evidence="1">
    <location>
        <begin position="113"/>
        <end position="132"/>
    </location>
</feature>
<protein>
    <submittedName>
        <fullName evidence="2">Uncharacterized protein</fullName>
    </submittedName>
</protein>
<gene>
    <name evidence="2" type="ORF">Pmani_005522</name>
</gene>
<proteinExistence type="predicted"/>
<evidence type="ECO:0000313" key="3">
    <source>
        <dbReference type="Proteomes" id="UP001292094"/>
    </source>
</evidence>
<reference evidence="2" key="1">
    <citation type="submission" date="2023-11" db="EMBL/GenBank/DDBJ databases">
        <title>Genome assemblies of two species of porcelain crab, Petrolisthes cinctipes and Petrolisthes manimaculis (Anomura: Porcellanidae).</title>
        <authorList>
            <person name="Angst P."/>
        </authorList>
    </citation>
    <scope>NUCLEOTIDE SEQUENCE</scope>
    <source>
        <strain evidence="2">PB745_02</strain>
        <tissue evidence="2">Gill</tissue>
    </source>
</reference>
<accession>A0AAE1QC16</accession>
<dbReference type="AlphaFoldDB" id="A0AAE1QC16"/>
<comment type="caution">
    <text evidence="2">The sequence shown here is derived from an EMBL/GenBank/DDBJ whole genome shotgun (WGS) entry which is preliminary data.</text>
</comment>
<sequence>MLMEQMVPIRMKLQQHLPCQRFPGYQNGPNVTKGNLHIIGGELNVATVNVSREEYHVEDYVVQKACNRCHCYQNHSRCTDDVCSKGDEMDNEKKKPHHHHLKSIYFRKSFKLPFGHEPNRSRKPETRTLGGR</sequence>
<evidence type="ECO:0000256" key="1">
    <source>
        <dbReference type="SAM" id="MobiDB-lite"/>
    </source>
</evidence>
<dbReference type="EMBL" id="JAWZYT010000410">
    <property type="protein sequence ID" value="KAK4323821.1"/>
    <property type="molecule type" value="Genomic_DNA"/>
</dbReference>
<feature type="compositionally biased region" description="Basic and acidic residues" evidence="1">
    <location>
        <begin position="117"/>
        <end position="126"/>
    </location>
</feature>
<keyword evidence="3" id="KW-1185">Reference proteome</keyword>
<name>A0AAE1QC16_9EUCA</name>
<dbReference type="Proteomes" id="UP001292094">
    <property type="component" value="Unassembled WGS sequence"/>
</dbReference>
<evidence type="ECO:0000313" key="2">
    <source>
        <dbReference type="EMBL" id="KAK4323821.1"/>
    </source>
</evidence>